<keyword evidence="2" id="KW-1185">Reference proteome</keyword>
<dbReference type="Proteomes" id="UP001314263">
    <property type="component" value="Unassembled WGS sequence"/>
</dbReference>
<sequence>MDIFFLECMRGIQARPGLIYWSLPTLEVSFHDASTDVGSNLYAAAFAQAAALQPVSRSHSTQQRISSGCATCWQPGVTWCLELILQGWYQYDGHERQIPVDQGTSLVERMRSVMASEAWFASQLSWAQAGMDTAQLVALRALEPLCRTASERAKV</sequence>
<proteinExistence type="predicted"/>
<comment type="caution">
    <text evidence="1">The sequence shown here is derived from an EMBL/GenBank/DDBJ whole genome shotgun (WGS) entry which is preliminary data.</text>
</comment>
<name>A0AAV1IBB2_9CHLO</name>
<accession>A0AAV1IBB2</accession>
<evidence type="ECO:0000313" key="1">
    <source>
        <dbReference type="EMBL" id="CAK0783805.1"/>
    </source>
</evidence>
<reference evidence="1 2" key="1">
    <citation type="submission" date="2023-10" db="EMBL/GenBank/DDBJ databases">
        <authorList>
            <person name="Maclean D."/>
            <person name="Macfadyen A."/>
        </authorList>
    </citation>
    <scope>NUCLEOTIDE SEQUENCE [LARGE SCALE GENOMIC DNA]</scope>
</reference>
<gene>
    <name evidence="1" type="ORF">CVIRNUC_007005</name>
</gene>
<evidence type="ECO:0000313" key="2">
    <source>
        <dbReference type="Proteomes" id="UP001314263"/>
    </source>
</evidence>
<dbReference type="EMBL" id="CAUYUE010000009">
    <property type="protein sequence ID" value="CAK0783805.1"/>
    <property type="molecule type" value="Genomic_DNA"/>
</dbReference>
<organism evidence="1 2">
    <name type="scientific">Coccomyxa viridis</name>
    <dbReference type="NCBI Taxonomy" id="1274662"/>
    <lineage>
        <taxon>Eukaryota</taxon>
        <taxon>Viridiplantae</taxon>
        <taxon>Chlorophyta</taxon>
        <taxon>core chlorophytes</taxon>
        <taxon>Trebouxiophyceae</taxon>
        <taxon>Trebouxiophyceae incertae sedis</taxon>
        <taxon>Coccomyxaceae</taxon>
        <taxon>Coccomyxa</taxon>
    </lineage>
</organism>
<dbReference type="AlphaFoldDB" id="A0AAV1IBB2"/>
<protein>
    <submittedName>
        <fullName evidence="1">Uncharacterized protein</fullName>
    </submittedName>
</protein>